<sequence>MVLTPAVERTRETSKVSKQDHPDAYFVLCKHVWLAWPPLALQLRVNPQLPESWTCHKTCAPRYSSSTTYIGLRPSIPVLEIIKRVCEMCFRSSSLACWRSLVTKYELQCFHSAIFSTGGVKNANKESVDQGDLLSNETVRSRKQTPQFSNLPPNSFVLRATYIYLSSLRAGHSVQTFIHEILIKSNPPWWYIRRQVTSPSGESSTSVNFGASNDSPVCSHRLTQICLFLIRYFYVPSGRGSCIVMYHPYKKL</sequence>
<organism evidence="1 2">
    <name type="scientific">Suillus plorans</name>
    <dbReference type="NCBI Taxonomy" id="116603"/>
    <lineage>
        <taxon>Eukaryota</taxon>
        <taxon>Fungi</taxon>
        <taxon>Dikarya</taxon>
        <taxon>Basidiomycota</taxon>
        <taxon>Agaricomycotina</taxon>
        <taxon>Agaricomycetes</taxon>
        <taxon>Agaricomycetidae</taxon>
        <taxon>Boletales</taxon>
        <taxon>Suillineae</taxon>
        <taxon>Suillaceae</taxon>
        <taxon>Suillus</taxon>
    </lineage>
</organism>
<dbReference type="EMBL" id="JABBWE010000017">
    <property type="protein sequence ID" value="KAG1797002.1"/>
    <property type="molecule type" value="Genomic_DNA"/>
</dbReference>
<keyword evidence="2" id="KW-1185">Reference proteome</keyword>
<dbReference type="AlphaFoldDB" id="A0A9P7DKE5"/>
<evidence type="ECO:0000313" key="2">
    <source>
        <dbReference type="Proteomes" id="UP000719766"/>
    </source>
</evidence>
<reference evidence="1" key="1">
    <citation type="journal article" date="2020" name="New Phytol.">
        <title>Comparative genomics reveals dynamic genome evolution in host specialist ectomycorrhizal fungi.</title>
        <authorList>
            <person name="Lofgren L.A."/>
            <person name="Nguyen N.H."/>
            <person name="Vilgalys R."/>
            <person name="Ruytinx J."/>
            <person name="Liao H.L."/>
            <person name="Branco S."/>
            <person name="Kuo A."/>
            <person name="LaButti K."/>
            <person name="Lipzen A."/>
            <person name="Andreopoulos W."/>
            <person name="Pangilinan J."/>
            <person name="Riley R."/>
            <person name="Hundley H."/>
            <person name="Na H."/>
            <person name="Barry K."/>
            <person name="Grigoriev I.V."/>
            <person name="Stajich J.E."/>
            <person name="Kennedy P.G."/>
        </authorList>
    </citation>
    <scope>NUCLEOTIDE SEQUENCE</scope>
    <source>
        <strain evidence="1">S12</strain>
    </source>
</reference>
<accession>A0A9P7DKE5</accession>
<dbReference type="GeneID" id="64603834"/>
<comment type="caution">
    <text evidence="1">The sequence shown here is derived from an EMBL/GenBank/DDBJ whole genome shotgun (WGS) entry which is preliminary data.</text>
</comment>
<proteinExistence type="predicted"/>
<protein>
    <submittedName>
        <fullName evidence="1">Uncharacterized protein</fullName>
    </submittedName>
</protein>
<dbReference type="RefSeq" id="XP_041162273.1">
    <property type="nucleotide sequence ID" value="XM_041310070.1"/>
</dbReference>
<gene>
    <name evidence="1" type="ORF">HD556DRAFT_265898</name>
</gene>
<evidence type="ECO:0000313" key="1">
    <source>
        <dbReference type="EMBL" id="KAG1797002.1"/>
    </source>
</evidence>
<dbReference type="Proteomes" id="UP000719766">
    <property type="component" value="Unassembled WGS sequence"/>
</dbReference>
<name>A0A9P7DKE5_9AGAM</name>